<dbReference type="NCBIfam" id="TIGR01529">
    <property type="entry name" value="argR_whole"/>
    <property type="match status" value="1"/>
</dbReference>
<reference evidence="13 14" key="1">
    <citation type="submission" date="2020-06" db="EMBL/GenBank/DDBJ databases">
        <title>The genome sequence of Candidatus Regiella insecticola strain Tut.</title>
        <authorList>
            <person name="Nikoh N."/>
            <person name="Tsuchida T."/>
            <person name="Koga R."/>
            <person name="Oshima K."/>
            <person name="Hattori M."/>
            <person name="Fukatsu T."/>
        </authorList>
    </citation>
    <scope>NUCLEOTIDE SEQUENCE [LARGE SCALE GENOMIC DNA]</scope>
    <source>
        <strain evidence="13 14">Tut</strain>
    </source>
</reference>
<gene>
    <name evidence="10 13" type="primary">argR</name>
    <name evidence="13" type="ORF">RINTU1_06460</name>
</gene>
<dbReference type="AlphaFoldDB" id="A0A6L2ZMG8"/>
<dbReference type="PRINTS" id="PR01467">
    <property type="entry name" value="ARGREPRESSOR"/>
</dbReference>
<dbReference type="Gene3D" id="1.10.10.10">
    <property type="entry name" value="Winged helix-like DNA-binding domain superfamily/Winged helix DNA-binding domain"/>
    <property type="match status" value="1"/>
</dbReference>
<evidence type="ECO:0000256" key="6">
    <source>
        <dbReference type="ARBA" id="ARBA00022571"/>
    </source>
</evidence>
<comment type="subcellular location">
    <subcellularLocation>
        <location evidence="1 10">Cytoplasm</location>
    </subcellularLocation>
</comment>
<dbReference type="EMBL" id="BLXO01000001">
    <property type="protein sequence ID" value="GFN45471.1"/>
    <property type="molecule type" value="Genomic_DNA"/>
</dbReference>
<dbReference type="GO" id="GO:0003700">
    <property type="term" value="F:DNA-binding transcription factor activity"/>
    <property type="evidence" value="ECO:0007669"/>
    <property type="project" value="UniProtKB-UniRule"/>
</dbReference>
<evidence type="ECO:0000259" key="12">
    <source>
        <dbReference type="Pfam" id="PF02863"/>
    </source>
</evidence>
<dbReference type="SUPFAM" id="SSF46785">
    <property type="entry name" value="Winged helix' DNA-binding domain"/>
    <property type="match status" value="1"/>
</dbReference>
<dbReference type="SUPFAM" id="SSF55252">
    <property type="entry name" value="C-terminal domain of arginine repressor"/>
    <property type="match status" value="1"/>
</dbReference>
<dbReference type="GO" id="GO:0005737">
    <property type="term" value="C:cytoplasm"/>
    <property type="evidence" value="ECO:0007669"/>
    <property type="project" value="UniProtKB-SubCell"/>
</dbReference>
<keyword evidence="10" id="KW-0028">Amino-acid biosynthesis</keyword>
<evidence type="ECO:0000256" key="8">
    <source>
        <dbReference type="ARBA" id="ARBA00023125"/>
    </source>
</evidence>
<evidence type="ECO:0000256" key="7">
    <source>
        <dbReference type="ARBA" id="ARBA00023015"/>
    </source>
</evidence>
<name>A0A6L2ZMG8_9ENTR</name>
<sequence length="164" mass="18456">MGNSVKQANLNKRFKELLTEEKCRSHNEIVLLLQDEGFENINQSKVSRMLTKFGAVRVRNAKMEMVYRLPTEPLLPTVSSQLKNLVLDVKHNHSLVVIHTSPGAAQLIARLLDSLRETEGILGNIAGDDTIFTTPIKEVSTENLYKSMRALFGIKQAQEISNRL</sequence>
<evidence type="ECO:0000256" key="10">
    <source>
        <dbReference type="HAMAP-Rule" id="MF_00173"/>
    </source>
</evidence>
<keyword evidence="9 10" id="KW-0804">Transcription</keyword>
<dbReference type="GO" id="GO:0034618">
    <property type="term" value="F:arginine binding"/>
    <property type="evidence" value="ECO:0007669"/>
    <property type="project" value="InterPro"/>
</dbReference>
<evidence type="ECO:0000256" key="9">
    <source>
        <dbReference type="ARBA" id="ARBA00023163"/>
    </source>
</evidence>
<dbReference type="InterPro" id="IPR001669">
    <property type="entry name" value="Arg_repress"/>
</dbReference>
<comment type="similarity">
    <text evidence="3 10">Belongs to the ArgR family.</text>
</comment>
<evidence type="ECO:0000256" key="1">
    <source>
        <dbReference type="ARBA" id="ARBA00004496"/>
    </source>
</evidence>
<dbReference type="InterPro" id="IPR036251">
    <property type="entry name" value="Arg_repress_C_sf"/>
</dbReference>
<comment type="function">
    <text evidence="10">Regulates arginine biosynthesis genes.</text>
</comment>
<dbReference type="GO" id="GO:1900079">
    <property type="term" value="P:regulation of arginine biosynthetic process"/>
    <property type="evidence" value="ECO:0007669"/>
    <property type="project" value="UniProtKB-UniRule"/>
</dbReference>
<dbReference type="GO" id="GO:0006526">
    <property type="term" value="P:L-arginine biosynthetic process"/>
    <property type="evidence" value="ECO:0007669"/>
    <property type="project" value="UniProtKB-UniPathway"/>
</dbReference>
<evidence type="ECO:0000259" key="11">
    <source>
        <dbReference type="Pfam" id="PF01316"/>
    </source>
</evidence>
<comment type="caution">
    <text evidence="13">The sequence shown here is derived from an EMBL/GenBank/DDBJ whole genome shotgun (WGS) entry which is preliminary data.</text>
</comment>
<keyword evidence="10" id="KW-0678">Repressor</keyword>
<feature type="domain" description="Arginine repressor DNA-binding" evidence="11">
    <location>
        <begin position="5"/>
        <end position="72"/>
    </location>
</feature>
<evidence type="ECO:0000313" key="13">
    <source>
        <dbReference type="EMBL" id="GFN45471.1"/>
    </source>
</evidence>
<accession>A0A6L2ZMG8</accession>
<dbReference type="GO" id="GO:0003677">
    <property type="term" value="F:DNA binding"/>
    <property type="evidence" value="ECO:0007669"/>
    <property type="project" value="UniProtKB-KW"/>
</dbReference>
<evidence type="ECO:0000256" key="5">
    <source>
        <dbReference type="ARBA" id="ARBA00022490"/>
    </source>
</evidence>
<evidence type="ECO:0000256" key="2">
    <source>
        <dbReference type="ARBA" id="ARBA00005040"/>
    </source>
</evidence>
<dbReference type="Pfam" id="PF01316">
    <property type="entry name" value="Arg_repressor"/>
    <property type="match status" value="1"/>
</dbReference>
<dbReference type="GO" id="GO:0051259">
    <property type="term" value="P:protein complex oligomerization"/>
    <property type="evidence" value="ECO:0007669"/>
    <property type="project" value="InterPro"/>
</dbReference>
<organism evidence="13 14">
    <name type="scientific">Candidatus Regiella insecticola</name>
    <dbReference type="NCBI Taxonomy" id="138073"/>
    <lineage>
        <taxon>Bacteria</taxon>
        <taxon>Pseudomonadati</taxon>
        <taxon>Pseudomonadota</taxon>
        <taxon>Gammaproteobacteria</taxon>
        <taxon>Enterobacterales</taxon>
        <taxon>Enterobacteriaceae</taxon>
        <taxon>aphid secondary symbionts</taxon>
        <taxon>Candidatus Regiella</taxon>
    </lineage>
</organism>
<dbReference type="Proteomes" id="UP000504714">
    <property type="component" value="Unassembled WGS sequence"/>
</dbReference>
<dbReference type="InterPro" id="IPR020899">
    <property type="entry name" value="Arg_repress_C"/>
</dbReference>
<dbReference type="Gene3D" id="3.30.1360.40">
    <property type="match status" value="1"/>
</dbReference>
<proteinExistence type="inferred from homology"/>
<evidence type="ECO:0000256" key="3">
    <source>
        <dbReference type="ARBA" id="ARBA00008316"/>
    </source>
</evidence>
<keyword evidence="8 10" id="KW-0238">DNA-binding</keyword>
<keyword evidence="6 10" id="KW-0055">Arginine biosynthesis</keyword>
<dbReference type="PANTHER" id="PTHR34471:SF1">
    <property type="entry name" value="ARGININE REPRESSOR"/>
    <property type="match status" value="1"/>
</dbReference>
<dbReference type="InterPro" id="IPR036390">
    <property type="entry name" value="WH_DNA-bd_sf"/>
</dbReference>
<dbReference type="PANTHER" id="PTHR34471">
    <property type="entry name" value="ARGININE REPRESSOR"/>
    <property type="match status" value="1"/>
</dbReference>
<dbReference type="NCBIfam" id="NF003457">
    <property type="entry name" value="PRK05066.1"/>
    <property type="match status" value="1"/>
</dbReference>
<comment type="pathway">
    <text evidence="2 10">Amino-acid biosynthesis; L-arginine biosynthesis [regulation].</text>
</comment>
<dbReference type="InterPro" id="IPR020900">
    <property type="entry name" value="Arg_repress_DNA-bd"/>
</dbReference>
<dbReference type="HAMAP" id="MF_00173">
    <property type="entry name" value="Arg_repressor"/>
    <property type="match status" value="1"/>
</dbReference>
<dbReference type="UniPathway" id="UPA00068"/>
<dbReference type="RefSeq" id="WP_176487309.1">
    <property type="nucleotide sequence ID" value="NZ_BLXO01000001.1"/>
</dbReference>
<keyword evidence="5 10" id="KW-0963">Cytoplasm</keyword>
<dbReference type="InterPro" id="IPR036388">
    <property type="entry name" value="WH-like_DNA-bd_sf"/>
</dbReference>
<keyword evidence="7 10" id="KW-0805">Transcription regulation</keyword>
<feature type="domain" description="Arginine repressor C-terminal" evidence="12">
    <location>
        <begin position="82"/>
        <end position="149"/>
    </location>
</feature>
<protein>
    <recommendedName>
        <fullName evidence="4 10">Arginine repressor</fullName>
    </recommendedName>
</protein>
<evidence type="ECO:0000313" key="14">
    <source>
        <dbReference type="Proteomes" id="UP000504714"/>
    </source>
</evidence>
<evidence type="ECO:0000256" key="4">
    <source>
        <dbReference type="ARBA" id="ARBA00021148"/>
    </source>
</evidence>
<dbReference type="Pfam" id="PF02863">
    <property type="entry name" value="Arg_repressor_C"/>
    <property type="match status" value="1"/>
</dbReference>